<dbReference type="Pfam" id="PF13730">
    <property type="entry name" value="HTH_36"/>
    <property type="match status" value="1"/>
</dbReference>
<dbReference type="Gene3D" id="1.10.10.10">
    <property type="entry name" value="Winged helix-like DNA-binding domain superfamily/Winged helix DNA-binding domain"/>
    <property type="match status" value="1"/>
</dbReference>
<proteinExistence type="predicted"/>
<evidence type="ECO:0000256" key="1">
    <source>
        <dbReference type="SAM" id="MobiDB-lite"/>
    </source>
</evidence>
<dbReference type="Proteomes" id="UP000199598">
    <property type="component" value="Unassembled WGS sequence"/>
</dbReference>
<feature type="compositionally biased region" description="Basic and acidic residues" evidence="1">
    <location>
        <begin position="185"/>
        <end position="199"/>
    </location>
</feature>
<dbReference type="EMBL" id="FOSK01000002">
    <property type="protein sequence ID" value="SFK16631.1"/>
    <property type="molecule type" value="Genomic_DNA"/>
</dbReference>
<dbReference type="RefSeq" id="WP_093517797.1">
    <property type="nucleotide sequence ID" value="NZ_FOSK01000002.1"/>
</dbReference>
<organism evidence="2 3">
    <name type="scientific">Pseudovibrio ascidiaceicola</name>
    <dbReference type="NCBI Taxonomy" id="285279"/>
    <lineage>
        <taxon>Bacteria</taxon>
        <taxon>Pseudomonadati</taxon>
        <taxon>Pseudomonadota</taxon>
        <taxon>Alphaproteobacteria</taxon>
        <taxon>Hyphomicrobiales</taxon>
        <taxon>Stappiaceae</taxon>
        <taxon>Pseudovibrio</taxon>
    </lineage>
</organism>
<reference evidence="2 3" key="1">
    <citation type="submission" date="2016-10" db="EMBL/GenBank/DDBJ databases">
        <authorList>
            <person name="Varghese N."/>
            <person name="Submissions S."/>
        </authorList>
    </citation>
    <scope>NUCLEOTIDE SEQUENCE [LARGE SCALE GENOMIC DNA]</scope>
    <source>
        <strain evidence="2 3">DSM 16392</strain>
    </source>
</reference>
<evidence type="ECO:0000313" key="3">
    <source>
        <dbReference type="Proteomes" id="UP000199598"/>
    </source>
</evidence>
<evidence type="ECO:0000313" key="2">
    <source>
        <dbReference type="EMBL" id="SFK16631.1"/>
    </source>
</evidence>
<protein>
    <submittedName>
        <fullName evidence="2">Helix-turn-helix domain-containing protein</fullName>
    </submittedName>
</protein>
<feature type="region of interest" description="Disordered" evidence="1">
    <location>
        <begin position="153"/>
        <end position="208"/>
    </location>
</feature>
<dbReference type="InterPro" id="IPR036388">
    <property type="entry name" value="WH-like_DNA-bd_sf"/>
</dbReference>
<keyword evidence="3" id="KW-1185">Reference proteome</keyword>
<sequence length="238" mass="26589">MSVQAISWAYGCSQVSDPIEKFVLITIANFADEYGLCWPSQATLLEACCCSERKLRNCLNDLEALGLITRYQRRRANGSRRSDIFVLTGFDGRRPIPNQNDHPALENLPEIKPRTINRHGVPEGPTNNRHVVPHQPACGAATNRHVVPPLNRHLEPSKEPFPPYPQNTACEQHRAKPQAQAGLQAKEKFHEQSVRSHEPSKRKKSISHVWQRAWDEALAATDSIPARTEAGTKIGSGI</sequence>
<comment type="caution">
    <text evidence="2">The sequence shown here is derived from an EMBL/GenBank/DDBJ whole genome shotgun (WGS) entry which is preliminary data.</text>
</comment>
<accession>A0A1I3XC48</accession>
<gene>
    <name evidence="2" type="ORF">SAMN04488518_102478</name>
</gene>
<name>A0A1I3XC48_9HYPH</name>